<evidence type="ECO:0000313" key="1">
    <source>
        <dbReference type="EMBL" id="XPM66749.1"/>
    </source>
</evidence>
<keyword evidence="2" id="KW-1185">Reference proteome</keyword>
<gene>
    <name evidence="1" type="ORF">BH720_016845</name>
</gene>
<protein>
    <submittedName>
        <fullName evidence="1">Uncharacterized protein</fullName>
    </submittedName>
</protein>
<proteinExistence type="predicted"/>
<organism evidence="1 2">
    <name type="scientific">Desertifilum tharense IPPAS B-1220</name>
    <dbReference type="NCBI Taxonomy" id="1781255"/>
    <lineage>
        <taxon>Bacteria</taxon>
        <taxon>Bacillati</taxon>
        <taxon>Cyanobacteriota</taxon>
        <taxon>Cyanophyceae</taxon>
        <taxon>Desertifilales</taxon>
        <taxon>Desertifilaceae</taxon>
        <taxon>Desertifilum</taxon>
    </lineage>
</organism>
<accession>A0ACD5H169</accession>
<evidence type="ECO:0000313" key="2">
    <source>
        <dbReference type="Proteomes" id="UP000095472"/>
    </source>
</evidence>
<dbReference type="Proteomes" id="UP000095472">
    <property type="component" value="Chromosome"/>
</dbReference>
<name>A0ACD5H169_9CYAN</name>
<reference evidence="1 2" key="1">
    <citation type="journal article" date="2016" name="Genome Announc.">
        <title>Draft Genome Sequence of the Thermotolerant Cyanobacterium Desertifilum sp. IPPAS B-1220.</title>
        <authorList>
            <person name="Mironov K.S."/>
            <person name="Sinetova M.A."/>
            <person name="Bolatkhan K."/>
            <person name="Zayadan B.K."/>
            <person name="Ustinova V.V."/>
            <person name="Kupriyanova E.V."/>
            <person name="Skrypnik A.N."/>
            <person name="Gogoleva N.E."/>
            <person name="Gogolev Y.V."/>
            <person name="Los D.A."/>
        </authorList>
    </citation>
    <scope>NUCLEOTIDE SEQUENCE [LARGE SCALE GENOMIC DNA]</scope>
    <source>
        <strain evidence="1 2">IPPAS B-1220</strain>
    </source>
</reference>
<dbReference type="EMBL" id="CP182909">
    <property type="protein sequence ID" value="XPM66749.1"/>
    <property type="molecule type" value="Genomic_DNA"/>
</dbReference>
<sequence>MRSLFSTLLSACSIATVAFALPALAASEIQINYDTPSFQNREITNGKVKISVSYDGQSGGSLNEENNLRYTLYYDGQEKIRETTSTFNIGNISLQDLDSNGTPEVIVKVYSGGAHCCTEHKVYTWRDNNFTSVQFGPADGNGGRFEDLNQDGRMELIAFDNSFLYAFSSYAGSFPPSVILSYRDGNFEDVTRQYPQYLRGIAWQMYRTLERTEGENNGVLAGYVAQKILLGEFEDGWNFMLARYDRESDWGLDIRDSNGNSIGRHRDFPTALKAFLIETGYLNRNGQPNTALNLRDRVIR</sequence>